<evidence type="ECO:0000259" key="8">
    <source>
        <dbReference type="SMART" id="SM00363"/>
    </source>
</evidence>
<comment type="similarity">
    <text evidence="2 7">Belongs to the pseudouridine synthase RsuA family.</text>
</comment>
<organism evidence="9 10">
    <name type="scientific">Mycoplana dimorpha</name>
    <dbReference type="NCBI Taxonomy" id="28320"/>
    <lineage>
        <taxon>Bacteria</taxon>
        <taxon>Pseudomonadati</taxon>
        <taxon>Pseudomonadota</taxon>
        <taxon>Alphaproteobacteria</taxon>
        <taxon>Hyphomicrobiales</taxon>
        <taxon>Rhizobiaceae</taxon>
        <taxon>Mycoplana</taxon>
    </lineage>
</organism>
<dbReference type="GO" id="GO:0003723">
    <property type="term" value="F:RNA binding"/>
    <property type="evidence" value="ECO:0007669"/>
    <property type="project" value="UniProtKB-KW"/>
</dbReference>
<dbReference type="Pfam" id="PF01479">
    <property type="entry name" value="S4"/>
    <property type="match status" value="1"/>
</dbReference>
<dbReference type="NCBIfam" id="TIGR00093">
    <property type="entry name" value="pseudouridine synthase"/>
    <property type="match status" value="1"/>
</dbReference>
<dbReference type="Proteomes" id="UP000241247">
    <property type="component" value="Unassembled WGS sequence"/>
</dbReference>
<accession>A0A2T5B5T2</accession>
<evidence type="ECO:0000313" key="10">
    <source>
        <dbReference type="Proteomes" id="UP000241247"/>
    </source>
</evidence>
<dbReference type="SUPFAM" id="SSF55120">
    <property type="entry name" value="Pseudouridine synthase"/>
    <property type="match status" value="1"/>
</dbReference>
<dbReference type="Gene3D" id="3.10.290.10">
    <property type="entry name" value="RNA-binding S4 domain"/>
    <property type="match status" value="1"/>
</dbReference>
<evidence type="ECO:0000256" key="1">
    <source>
        <dbReference type="ARBA" id="ARBA00000073"/>
    </source>
</evidence>
<evidence type="ECO:0000256" key="3">
    <source>
        <dbReference type="ARBA" id="ARBA00023235"/>
    </source>
</evidence>
<evidence type="ECO:0000256" key="6">
    <source>
        <dbReference type="PROSITE-ProRule" id="PRU00182"/>
    </source>
</evidence>
<evidence type="ECO:0000256" key="7">
    <source>
        <dbReference type="RuleBase" id="RU003887"/>
    </source>
</evidence>
<dbReference type="InterPro" id="IPR018496">
    <property type="entry name" value="PsdUridine_synth_RsuA/RluB_CS"/>
</dbReference>
<gene>
    <name evidence="9" type="ORF">C7449_105252</name>
</gene>
<dbReference type="Gene3D" id="3.30.2350.10">
    <property type="entry name" value="Pseudouridine synthase"/>
    <property type="match status" value="1"/>
</dbReference>
<dbReference type="GO" id="GO:0160138">
    <property type="term" value="F:23S rRNA pseudouridine(2604) synthase activity"/>
    <property type="evidence" value="ECO:0007669"/>
    <property type="project" value="UniProtKB-EC"/>
</dbReference>
<dbReference type="PROSITE" id="PS50889">
    <property type="entry name" value="S4"/>
    <property type="match status" value="1"/>
</dbReference>
<dbReference type="InterPro" id="IPR000748">
    <property type="entry name" value="PsdUridine_synth_RsuA/RluB/E/F"/>
</dbReference>
<dbReference type="CDD" id="cd02870">
    <property type="entry name" value="PseudoU_synth_RsuA_like"/>
    <property type="match status" value="1"/>
</dbReference>
<dbReference type="SUPFAM" id="SSF55174">
    <property type="entry name" value="Alpha-L RNA-binding motif"/>
    <property type="match status" value="1"/>
</dbReference>
<keyword evidence="10" id="KW-1185">Reference proteome</keyword>
<dbReference type="InterPro" id="IPR002942">
    <property type="entry name" value="S4_RNA-bd"/>
</dbReference>
<evidence type="ECO:0000256" key="4">
    <source>
        <dbReference type="ARBA" id="ARBA00036390"/>
    </source>
</evidence>
<dbReference type="AlphaFoldDB" id="A0A2T5B5T2"/>
<dbReference type="InterPro" id="IPR050343">
    <property type="entry name" value="RsuA_PseudoU_synthase"/>
</dbReference>
<dbReference type="InterPro" id="IPR006145">
    <property type="entry name" value="PsdUridine_synth_RsuA/RluA"/>
</dbReference>
<dbReference type="EC" id="5.4.99.-" evidence="7"/>
<dbReference type="InterPro" id="IPR020103">
    <property type="entry name" value="PsdUridine_synth_cat_dom_sf"/>
</dbReference>
<dbReference type="Pfam" id="PF00849">
    <property type="entry name" value="PseudoU_synth_2"/>
    <property type="match status" value="1"/>
</dbReference>
<comment type="catalytic activity">
    <reaction evidence="4">
        <text>uridine(35) in tRNA(Tyr) = pseudouridine(35) in tRNA(Tyr)</text>
        <dbReference type="Rhea" id="RHEA:60556"/>
        <dbReference type="Rhea" id="RHEA-COMP:15607"/>
        <dbReference type="Rhea" id="RHEA-COMP:15608"/>
        <dbReference type="ChEBI" id="CHEBI:65314"/>
        <dbReference type="ChEBI" id="CHEBI:65315"/>
    </reaction>
</comment>
<name>A0A2T5B5T2_MYCDI</name>
<dbReference type="SMART" id="SM00363">
    <property type="entry name" value="S4"/>
    <property type="match status" value="1"/>
</dbReference>
<evidence type="ECO:0000256" key="5">
    <source>
        <dbReference type="ARBA" id="ARBA00036535"/>
    </source>
</evidence>
<feature type="domain" description="RNA-binding S4" evidence="8">
    <location>
        <begin position="12"/>
        <end position="80"/>
    </location>
</feature>
<dbReference type="InterPro" id="IPR036986">
    <property type="entry name" value="S4_RNA-bd_sf"/>
</dbReference>
<sequence length="252" mass="27756">MSGRIPRSTGNVTLPRAFSKLGVCSRTQAEAFIAAGRVRVNGRKVADAAMWVDPKRDRIELDGEPIVASEKVYLALNKPRGLVTTRTDPEGRPTVFECLKDLDLPFVSPVGRLDKASEGLLLFTNDTALAQRLLDPETHVKKLYHVQVRGIPSEEDLQRMTSGVVHDGEMLQATAVRLLRAGDKNCWLEVELDEGKNRQIRRILEVIGLEVLRLIRVAIGDLVLGDLPKGSARHLTAAEVRALQSQTAMKPG</sequence>
<proteinExistence type="inferred from homology"/>
<evidence type="ECO:0000313" key="9">
    <source>
        <dbReference type="EMBL" id="PTM94351.1"/>
    </source>
</evidence>
<dbReference type="GO" id="GO:0000455">
    <property type="term" value="P:enzyme-directed rRNA pseudouridine synthesis"/>
    <property type="evidence" value="ECO:0007669"/>
    <property type="project" value="UniProtKB-ARBA"/>
</dbReference>
<dbReference type="CDD" id="cd00165">
    <property type="entry name" value="S4"/>
    <property type="match status" value="1"/>
</dbReference>
<keyword evidence="3 7" id="KW-0413">Isomerase</keyword>
<keyword evidence="6" id="KW-0694">RNA-binding</keyword>
<comment type="catalytic activity">
    <reaction evidence="5">
        <text>uridine(2604) in 23S rRNA = pseudouridine(2604) in 23S rRNA</text>
        <dbReference type="Rhea" id="RHEA:38875"/>
        <dbReference type="Rhea" id="RHEA-COMP:10093"/>
        <dbReference type="Rhea" id="RHEA-COMP:10094"/>
        <dbReference type="ChEBI" id="CHEBI:65314"/>
        <dbReference type="ChEBI" id="CHEBI:65315"/>
        <dbReference type="EC" id="5.4.99.21"/>
    </reaction>
</comment>
<dbReference type="EMBL" id="PZZZ01000005">
    <property type="protein sequence ID" value="PTM94351.1"/>
    <property type="molecule type" value="Genomic_DNA"/>
</dbReference>
<dbReference type="PROSITE" id="PS01149">
    <property type="entry name" value="PSI_RSU"/>
    <property type="match status" value="1"/>
</dbReference>
<dbReference type="PANTHER" id="PTHR47683:SF2">
    <property type="entry name" value="RNA-BINDING S4 DOMAIN-CONTAINING PROTEIN"/>
    <property type="match status" value="1"/>
</dbReference>
<evidence type="ECO:0000256" key="2">
    <source>
        <dbReference type="ARBA" id="ARBA00008348"/>
    </source>
</evidence>
<comment type="catalytic activity">
    <reaction evidence="1">
        <text>a uridine in RNA = a pseudouridine in RNA</text>
        <dbReference type="Rhea" id="RHEA:48348"/>
        <dbReference type="Rhea" id="RHEA-COMP:12068"/>
        <dbReference type="Rhea" id="RHEA-COMP:12069"/>
        <dbReference type="ChEBI" id="CHEBI:65314"/>
        <dbReference type="ChEBI" id="CHEBI:65315"/>
    </reaction>
</comment>
<dbReference type="PANTHER" id="PTHR47683">
    <property type="entry name" value="PSEUDOURIDINE SYNTHASE FAMILY PROTEIN-RELATED"/>
    <property type="match status" value="1"/>
</dbReference>
<reference evidence="9 10" key="1">
    <citation type="submission" date="2018-04" db="EMBL/GenBank/DDBJ databases">
        <title>Genomic Encyclopedia of Type Strains, Phase IV (KMG-IV): sequencing the most valuable type-strain genomes for metagenomic binning, comparative biology and taxonomic classification.</title>
        <authorList>
            <person name="Goeker M."/>
        </authorList>
    </citation>
    <scope>NUCLEOTIDE SEQUENCE [LARGE SCALE GENOMIC DNA]</scope>
    <source>
        <strain evidence="9 10">DSM 7138</strain>
    </source>
</reference>
<comment type="caution">
    <text evidence="9">The sequence shown here is derived from an EMBL/GenBank/DDBJ whole genome shotgun (WGS) entry which is preliminary data.</text>
</comment>
<protein>
    <recommendedName>
        <fullName evidence="7">Pseudouridine synthase</fullName>
        <ecNumber evidence="7">5.4.99.-</ecNumber>
    </recommendedName>
</protein>